<dbReference type="InterPro" id="IPR016135">
    <property type="entry name" value="UBQ-conjugating_enzyme/RWD"/>
</dbReference>
<name>A0A397VLH0_9GLOM</name>
<accession>A0A397VLH0</accession>
<organism evidence="3 4">
    <name type="scientific">Gigaspora rosea</name>
    <dbReference type="NCBI Taxonomy" id="44941"/>
    <lineage>
        <taxon>Eukaryota</taxon>
        <taxon>Fungi</taxon>
        <taxon>Fungi incertae sedis</taxon>
        <taxon>Mucoromycota</taxon>
        <taxon>Glomeromycotina</taxon>
        <taxon>Glomeromycetes</taxon>
        <taxon>Diversisporales</taxon>
        <taxon>Gigasporaceae</taxon>
        <taxon>Gigaspora</taxon>
    </lineage>
</organism>
<dbReference type="Proteomes" id="UP000266673">
    <property type="component" value="Unassembled WGS sequence"/>
</dbReference>
<reference evidence="3 4" key="1">
    <citation type="submission" date="2018-06" db="EMBL/GenBank/DDBJ databases">
        <title>Comparative genomics reveals the genomic features of Rhizophagus irregularis, R. cerebriforme, R. diaphanum and Gigaspora rosea, and their symbiotic lifestyle signature.</title>
        <authorList>
            <person name="Morin E."/>
            <person name="San Clemente H."/>
            <person name="Chen E.C.H."/>
            <person name="De La Providencia I."/>
            <person name="Hainaut M."/>
            <person name="Kuo A."/>
            <person name="Kohler A."/>
            <person name="Murat C."/>
            <person name="Tang N."/>
            <person name="Roy S."/>
            <person name="Loubradou J."/>
            <person name="Henrissat B."/>
            <person name="Grigoriev I.V."/>
            <person name="Corradi N."/>
            <person name="Roux C."/>
            <person name="Martin F.M."/>
        </authorList>
    </citation>
    <scope>NUCLEOTIDE SEQUENCE [LARGE SCALE GENOMIC DNA]</scope>
    <source>
        <strain evidence="3 4">DAOM 194757</strain>
    </source>
</reference>
<keyword evidence="1" id="KW-1133">Transmembrane helix</keyword>
<feature type="transmembrane region" description="Helical" evidence="1">
    <location>
        <begin position="111"/>
        <end position="129"/>
    </location>
</feature>
<dbReference type="EMBL" id="QKWP01000440">
    <property type="protein sequence ID" value="RIB20026.1"/>
    <property type="molecule type" value="Genomic_DNA"/>
</dbReference>
<keyword evidence="4" id="KW-1185">Reference proteome</keyword>
<dbReference type="OrthoDB" id="109543at2759"/>
<sequence length="149" mass="16973">MTSHLLRLKRDIIELRNDPLKGIDVIIHDDDITSMCLILTPLQGPFFGLRLHLSVNIPEEYPRIAPKVSIQTAVEHPNVIDSDNDNGNAYICADILKNNNRSSRGYNGGYTAGYLLKYIFLQLLSFFLINGSNKRMVIYIILKLMRILN</sequence>
<keyword evidence="1" id="KW-0472">Membrane</keyword>
<dbReference type="SUPFAM" id="SSF54495">
    <property type="entry name" value="UBC-like"/>
    <property type="match status" value="1"/>
</dbReference>
<gene>
    <name evidence="3" type="ORF">C2G38_1227161</name>
</gene>
<dbReference type="Gene3D" id="3.10.110.10">
    <property type="entry name" value="Ubiquitin Conjugating Enzyme"/>
    <property type="match status" value="1"/>
</dbReference>
<proteinExistence type="predicted"/>
<dbReference type="PROSITE" id="PS50127">
    <property type="entry name" value="UBC_2"/>
    <property type="match status" value="1"/>
</dbReference>
<evidence type="ECO:0000259" key="2">
    <source>
        <dbReference type="PROSITE" id="PS50127"/>
    </source>
</evidence>
<protein>
    <submittedName>
        <fullName evidence="3">Ubiquitin-conjugating enzyme/RWD-like protein</fullName>
    </submittedName>
</protein>
<dbReference type="InterPro" id="IPR000608">
    <property type="entry name" value="UBC"/>
</dbReference>
<dbReference type="AlphaFoldDB" id="A0A397VLH0"/>
<evidence type="ECO:0000313" key="4">
    <source>
        <dbReference type="Proteomes" id="UP000266673"/>
    </source>
</evidence>
<evidence type="ECO:0000256" key="1">
    <source>
        <dbReference type="SAM" id="Phobius"/>
    </source>
</evidence>
<dbReference type="STRING" id="44941.A0A397VLH0"/>
<keyword evidence="1" id="KW-0812">Transmembrane</keyword>
<comment type="caution">
    <text evidence="3">The sequence shown here is derived from an EMBL/GenBank/DDBJ whole genome shotgun (WGS) entry which is preliminary data.</text>
</comment>
<evidence type="ECO:0000313" key="3">
    <source>
        <dbReference type="EMBL" id="RIB20026.1"/>
    </source>
</evidence>
<feature type="domain" description="UBC core" evidence="2">
    <location>
        <begin position="3"/>
        <end position="149"/>
    </location>
</feature>
<dbReference type="Pfam" id="PF00179">
    <property type="entry name" value="UQ_con"/>
    <property type="match status" value="1"/>
</dbReference>